<feature type="compositionally biased region" description="Polar residues" evidence="6">
    <location>
        <begin position="441"/>
        <end position="452"/>
    </location>
</feature>
<dbReference type="FunFam" id="3.40.1810.10:FF:000002">
    <property type="entry name" value="Serum response factor b"/>
    <property type="match status" value="1"/>
</dbReference>
<feature type="domain" description="MADS-box" evidence="7">
    <location>
        <begin position="95"/>
        <end position="155"/>
    </location>
</feature>
<dbReference type="GO" id="GO:0046983">
    <property type="term" value="F:protein dimerization activity"/>
    <property type="evidence" value="ECO:0007669"/>
    <property type="project" value="InterPro"/>
</dbReference>
<feature type="region of interest" description="Disordered" evidence="6">
    <location>
        <begin position="55"/>
        <end position="75"/>
    </location>
</feature>
<dbReference type="EMBL" id="JAZGQO010000007">
    <property type="protein sequence ID" value="KAK6182134.1"/>
    <property type="molecule type" value="Genomic_DNA"/>
</dbReference>
<accession>A0AAN8JZL1</accession>
<keyword evidence="2" id="KW-0805">Transcription regulation</keyword>
<evidence type="ECO:0000259" key="7">
    <source>
        <dbReference type="PROSITE" id="PS50066"/>
    </source>
</evidence>
<dbReference type="SMART" id="SM00432">
    <property type="entry name" value="MADS"/>
    <property type="match status" value="1"/>
</dbReference>
<dbReference type="AlphaFoldDB" id="A0AAN8JZL1"/>
<comment type="subcellular location">
    <subcellularLocation>
        <location evidence="1">Nucleus</location>
    </subcellularLocation>
</comment>
<dbReference type="GO" id="GO:0005634">
    <property type="term" value="C:nucleus"/>
    <property type="evidence" value="ECO:0007669"/>
    <property type="project" value="UniProtKB-SubCell"/>
</dbReference>
<dbReference type="InterPro" id="IPR002100">
    <property type="entry name" value="TF_MADSbox"/>
</dbReference>
<dbReference type="GO" id="GO:0000987">
    <property type="term" value="F:cis-regulatory region sequence-specific DNA binding"/>
    <property type="evidence" value="ECO:0007669"/>
    <property type="project" value="InterPro"/>
</dbReference>
<evidence type="ECO:0000313" key="8">
    <source>
        <dbReference type="EMBL" id="KAK6182134.1"/>
    </source>
</evidence>
<evidence type="ECO:0000256" key="2">
    <source>
        <dbReference type="ARBA" id="ARBA00023015"/>
    </source>
</evidence>
<dbReference type="GO" id="GO:0000981">
    <property type="term" value="F:DNA-binding transcription factor activity, RNA polymerase II-specific"/>
    <property type="evidence" value="ECO:0007669"/>
    <property type="project" value="InterPro"/>
</dbReference>
<keyword evidence="3" id="KW-0238">DNA-binding</keyword>
<dbReference type="Proteomes" id="UP001347796">
    <property type="component" value="Unassembled WGS sequence"/>
</dbReference>
<keyword evidence="4" id="KW-0804">Transcription</keyword>
<evidence type="ECO:0000256" key="3">
    <source>
        <dbReference type="ARBA" id="ARBA00023125"/>
    </source>
</evidence>
<evidence type="ECO:0000256" key="4">
    <source>
        <dbReference type="ARBA" id="ARBA00023163"/>
    </source>
</evidence>
<evidence type="ECO:0000256" key="5">
    <source>
        <dbReference type="ARBA" id="ARBA00023242"/>
    </source>
</evidence>
<dbReference type="InterPro" id="IPR050142">
    <property type="entry name" value="MADS-box/MEF2_TF"/>
</dbReference>
<feature type="compositionally biased region" description="Polar residues" evidence="6">
    <location>
        <begin position="227"/>
        <end position="249"/>
    </location>
</feature>
<dbReference type="InterPro" id="IPR036879">
    <property type="entry name" value="TF_MADSbox_sf"/>
</dbReference>
<proteinExistence type="predicted"/>
<reference evidence="8 9" key="1">
    <citation type="submission" date="2024-01" db="EMBL/GenBank/DDBJ databases">
        <title>The genome of the rayed Mediterranean limpet Patella caerulea (Linnaeus, 1758).</title>
        <authorList>
            <person name="Anh-Thu Weber A."/>
            <person name="Halstead-Nussloch G."/>
        </authorList>
    </citation>
    <scope>NUCLEOTIDE SEQUENCE [LARGE SCALE GENOMIC DNA]</scope>
    <source>
        <strain evidence="8">AATW-2023a</strain>
        <tissue evidence="8">Whole specimen</tissue>
    </source>
</reference>
<name>A0AAN8JZL1_PATCE</name>
<evidence type="ECO:0000313" key="9">
    <source>
        <dbReference type="Proteomes" id="UP001347796"/>
    </source>
</evidence>
<dbReference type="Pfam" id="PF00319">
    <property type="entry name" value="SRF-TF"/>
    <property type="match status" value="1"/>
</dbReference>
<evidence type="ECO:0000256" key="1">
    <source>
        <dbReference type="ARBA" id="ARBA00004123"/>
    </source>
</evidence>
<feature type="compositionally biased region" description="Acidic residues" evidence="6">
    <location>
        <begin position="55"/>
        <end position="65"/>
    </location>
</feature>
<keyword evidence="9" id="KW-1185">Reference proteome</keyword>
<dbReference type="PRINTS" id="PR00404">
    <property type="entry name" value="MADSDOMAIN"/>
</dbReference>
<organism evidence="8 9">
    <name type="scientific">Patella caerulea</name>
    <name type="common">Rayed Mediterranean limpet</name>
    <dbReference type="NCBI Taxonomy" id="87958"/>
    <lineage>
        <taxon>Eukaryota</taxon>
        <taxon>Metazoa</taxon>
        <taxon>Spiralia</taxon>
        <taxon>Lophotrochozoa</taxon>
        <taxon>Mollusca</taxon>
        <taxon>Gastropoda</taxon>
        <taxon>Patellogastropoda</taxon>
        <taxon>Patelloidea</taxon>
        <taxon>Patellidae</taxon>
        <taxon>Patella</taxon>
    </lineage>
</organism>
<dbReference type="Gene3D" id="3.40.1810.10">
    <property type="entry name" value="Transcription factor, MADS-box"/>
    <property type="match status" value="1"/>
</dbReference>
<keyword evidence="5" id="KW-0539">Nucleus</keyword>
<dbReference type="SUPFAM" id="SSF55455">
    <property type="entry name" value="SRF-like"/>
    <property type="match status" value="1"/>
</dbReference>
<evidence type="ECO:0000256" key="6">
    <source>
        <dbReference type="SAM" id="MobiDB-lite"/>
    </source>
</evidence>
<dbReference type="PROSITE" id="PS00350">
    <property type="entry name" value="MADS_BOX_1"/>
    <property type="match status" value="1"/>
</dbReference>
<feature type="region of interest" description="Disordered" evidence="6">
    <location>
        <begin position="441"/>
        <end position="469"/>
    </location>
</feature>
<dbReference type="PANTHER" id="PTHR48019">
    <property type="entry name" value="SERUM RESPONSE FACTOR HOMOLOG"/>
    <property type="match status" value="1"/>
</dbReference>
<dbReference type="CDD" id="cd00266">
    <property type="entry name" value="MADS_SRF_like"/>
    <property type="match status" value="1"/>
</dbReference>
<dbReference type="PROSITE" id="PS50066">
    <property type="entry name" value="MADS_BOX_2"/>
    <property type="match status" value="1"/>
</dbReference>
<feature type="compositionally biased region" description="Low complexity" evidence="6">
    <location>
        <begin position="250"/>
        <end position="260"/>
    </location>
</feature>
<comment type="caution">
    <text evidence="8">The sequence shown here is derived from an EMBL/GenBank/DDBJ whole genome shotgun (WGS) entry which is preliminary data.</text>
</comment>
<dbReference type="InterPro" id="IPR033897">
    <property type="entry name" value="SRF-like_MADS-box"/>
</dbReference>
<sequence length="469" mass="49664">MQNSSIIDITSNNNGSQLIGTENLNGNRLNDRSGFISSSGPNANKFILEHFDESQLADEDSDSDDGVQGMGMGMPYGKLPGAGSANCAKPGKKTKGRVKIKMEFIENKLRRYTTFSKRKTGIMKKAYELSTLTGTQVMLLVASETGHVYTFATRKLQPMITSESGKALIQTCLNSPEAPPGSQMSMEQRMNPSGFEETELTYAAGEEEGKPVVLEQSPSMFPGMSLPTTENNHAASLKTTSPSSQSLHITQSTTSTPVTSYTSLPQATLGSSFSVSSSSPPKSSISMQLPTNLIFPGTNITIPIPGGQHVCTTTSSAPQTLYRLPQSNQVISLNSMHPSASESSTATVQSVSLATPSALGSSTNSGGTAVTPSILMYQTPQGVVYATPTAALNDRTIFNFQQPATAISVPQSDQAAMTGGQIITIPVPVSLANSTQMIQLSAPPQATQQTHQMEAGEISHQPPSKKSRK</sequence>
<feature type="region of interest" description="Disordered" evidence="6">
    <location>
        <begin position="227"/>
        <end position="260"/>
    </location>
</feature>
<dbReference type="GO" id="GO:0045944">
    <property type="term" value="P:positive regulation of transcription by RNA polymerase II"/>
    <property type="evidence" value="ECO:0007669"/>
    <property type="project" value="InterPro"/>
</dbReference>
<gene>
    <name evidence="8" type="ORF">SNE40_009887</name>
</gene>
<protein>
    <recommendedName>
        <fullName evidence="7">MADS-box domain-containing protein</fullName>
    </recommendedName>
</protein>